<dbReference type="CDD" id="cd08547">
    <property type="entry name" value="Type_II_cohesin"/>
    <property type="match status" value="1"/>
</dbReference>
<name>A0A1F5DQV2_9BACT</name>
<dbReference type="PANTHER" id="PTHR46580">
    <property type="entry name" value="SENSOR KINASE-RELATED"/>
    <property type="match status" value="1"/>
</dbReference>
<dbReference type="PANTHER" id="PTHR46580:SF2">
    <property type="entry name" value="MAM DOMAIN-CONTAINING PROTEIN"/>
    <property type="match status" value="1"/>
</dbReference>
<dbReference type="Proteomes" id="UP000176364">
    <property type="component" value="Unassembled WGS sequence"/>
</dbReference>
<dbReference type="InterPro" id="IPR028994">
    <property type="entry name" value="Integrin_alpha_N"/>
</dbReference>
<dbReference type="EMBL" id="MEZQ01000067">
    <property type="protein sequence ID" value="OGD57434.1"/>
    <property type="molecule type" value="Genomic_DNA"/>
</dbReference>
<sequence>MKSKISQASMPKHWYEMGLSDMPQKQPVIAWILRVTVGTALGASLALALTVPNLPQFKSHAQVNSLIANQQINNIYTPQAAATASLSLSPASGDFRIGEIFPIDIQLNTGGAQIVAVSAYLRYDKTKLEAVSIDPSGSVFSYEAENTIDASNGRILTTRGQPTPGVNGSALQVARVNFRGLSSVNSSAITLDFTGVDANGDSGAILDDGLGSDVLNSVSGGAYNITAASCAEDWTCANWSACSSGQRTRACADGNSCGTTAQKPIEAETCSLSACSENWTCAAWSDCSDNQRVRTCADGNSCGTETDKPIFAQDCSLPTNTDSVAPNTRIIKGPLKPAKAKMVKIIWDGSDDQTAGADLEFSFRMDNGPWSPYQKIKEKEFTGLYKGGHSIEIRARDQAGNIDSTPAKISFIVDPDTGVITGPANGGSPQIRIFNLNGKVKKQFYAYEKTFRGGVSFAVKDMGDDATREIITGPGKGRDPEVRLFRMDGSIIDRFLAYPKTFKGGVNVAAGDLDGDGNKEIITAPQSGIQKIKVFKFQKGKWTSVNWDFYAYLGLASGINITVGDFDNDRKDEIAAVPSIGGQAIIKIFGLRNGKIKLLTPQIQAFTKKFRGGAYIASGDLNADGKDEIVASVASKGGPQIQVFGINRSGKYALANPGFFAFSKKMKNGVAVGVGDIDGNGKGEIIASVAGKGAPLVRVFSSNGKIKIHEFRGLPFKSFSGLRAGEW</sequence>
<dbReference type="SUPFAM" id="SSF49384">
    <property type="entry name" value="Carbohydrate-binding domain"/>
    <property type="match status" value="1"/>
</dbReference>
<reference evidence="2 3" key="1">
    <citation type="journal article" date="2016" name="Nat. Commun.">
        <title>Thousands of microbial genomes shed light on interconnected biogeochemical processes in an aquifer system.</title>
        <authorList>
            <person name="Anantharaman K."/>
            <person name="Brown C.T."/>
            <person name="Hug L.A."/>
            <person name="Sharon I."/>
            <person name="Castelle C.J."/>
            <person name="Probst A.J."/>
            <person name="Thomas B.C."/>
            <person name="Singh A."/>
            <person name="Wilkins M.J."/>
            <person name="Karaoz U."/>
            <person name="Brodie E.L."/>
            <person name="Williams K.H."/>
            <person name="Hubbard S.S."/>
            <person name="Banfield J.F."/>
        </authorList>
    </citation>
    <scope>NUCLEOTIDE SEQUENCE [LARGE SCALE GENOMIC DNA]</scope>
</reference>
<proteinExistence type="predicted"/>
<keyword evidence="1" id="KW-0732">Signal</keyword>
<dbReference type="AlphaFoldDB" id="A0A1F5DQV2"/>
<protein>
    <recommendedName>
        <fullName evidence="4">Cohesin domain-containing protein</fullName>
    </recommendedName>
</protein>
<comment type="caution">
    <text evidence="2">The sequence shown here is derived from an EMBL/GenBank/DDBJ whole genome shotgun (WGS) entry which is preliminary data.</text>
</comment>
<organism evidence="2 3">
    <name type="scientific">Candidatus Beckwithbacteria bacterium RIFCSPLOWO2_02_FULL_47_23</name>
    <dbReference type="NCBI Taxonomy" id="1797463"/>
    <lineage>
        <taxon>Bacteria</taxon>
        <taxon>Candidatus Beckwithiibacteriota</taxon>
    </lineage>
</organism>
<dbReference type="Pfam" id="PF13517">
    <property type="entry name" value="FG-GAP_3"/>
    <property type="match status" value="1"/>
</dbReference>
<evidence type="ECO:0000313" key="3">
    <source>
        <dbReference type="Proteomes" id="UP000176364"/>
    </source>
</evidence>
<dbReference type="GO" id="GO:0030246">
    <property type="term" value="F:carbohydrate binding"/>
    <property type="evidence" value="ECO:0007669"/>
    <property type="project" value="InterPro"/>
</dbReference>
<dbReference type="InterPro" id="IPR008965">
    <property type="entry name" value="CBM2/CBM3_carb-bd_dom_sf"/>
</dbReference>
<dbReference type="InterPro" id="IPR013517">
    <property type="entry name" value="FG-GAP"/>
</dbReference>
<gene>
    <name evidence="2" type="ORF">A3I57_02210</name>
</gene>
<evidence type="ECO:0000313" key="2">
    <source>
        <dbReference type="EMBL" id="OGD57434.1"/>
    </source>
</evidence>
<evidence type="ECO:0008006" key="4">
    <source>
        <dbReference type="Google" id="ProtNLM"/>
    </source>
</evidence>
<dbReference type="SUPFAM" id="SSF69318">
    <property type="entry name" value="Integrin alpha N-terminal domain"/>
    <property type="match status" value="1"/>
</dbReference>
<dbReference type="Gene3D" id="2.130.10.130">
    <property type="entry name" value="Integrin alpha, N-terminal"/>
    <property type="match status" value="1"/>
</dbReference>
<accession>A0A1F5DQV2</accession>
<evidence type="ECO:0000256" key="1">
    <source>
        <dbReference type="ARBA" id="ARBA00022729"/>
    </source>
</evidence>
<dbReference type="Gene3D" id="2.60.40.680">
    <property type="match status" value="1"/>
</dbReference>